<keyword evidence="6 7" id="KW-0067">ATP-binding</keyword>
<comment type="pathway">
    <text evidence="7">Pyrimidine metabolism; CTP biosynthesis via salvage pathway; CTP from cytidine: step 1/3.</text>
</comment>
<dbReference type="CDD" id="cd02023">
    <property type="entry name" value="UMPK"/>
    <property type="match status" value="1"/>
</dbReference>
<dbReference type="SUPFAM" id="SSF53271">
    <property type="entry name" value="PRTase-like"/>
    <property type="match status" value="1"/>
</dbReference>
<evidence type="ECO:0000256" key="6">
    <source>
        <dbReference type="ARBA" id="ARBA00022840"/>
    </source>
</evidence>
<organism evidence="11 13">
    <name type="scientific">Rhodotorula toruloides</name>
    <name type="common">Yeast</name>
    <name type="synonym">Rhodosporidium toruloides</name>
    <dbReference type="NCBI Taxonomy" id="5286"/>
    <lineage>
        <taxon>Eukaryota</taxon>
        <taxon>Fungi</taxon>
        <taxon>Dikarya</taxon>
        <taxon>Basidiomycota</taxon>
        <taxon>Pucciniomycotina</taxon>
        <taxon>Microbotryomycetes</taxon>
        <taxon>Sporidiobolales</taxon>
        <taxon>Sporidiobolaceae</taxon>
        <taxon>Rhodotorula</taxon>
    </lineage>
</organism>
<feature type="domain" description="Phosphoribosyltransferase" evidence="10">
    <location>
        <begin position="321"/>
        <end position="544"/>
    </location>
</feature>
<comment type="similarity">
    <text evidence="2 7">Belongs to the uridine kinase family.</text>
</comment>
<protein>
    <recommendedName>
        <fullName evidence="7">Uridine kinase</fullName>
        <ecNumber evidence="7">2.7.1.48</ecNumber>
    </recommendedName>
</protein>
<dbReference type="UniPathway" id="UPA00574">
    <property type="reaction ID" value="UER00637"/>
</dbReference>
<dbReference type="EMBL" id="CWKI01000001">
    <property type="protein sequence ID" value="CTR04373.1"/>
    <property type="molecule type" value="Genomic_DNA"/>
</dbReference>
<evidence type="ECO:0000256" key="2">
    <source>
        <dbReference type="ARBA" id="ARBA00005408"/>
    </source>
</evidence>
<evidence type="ECO:0000313" key="12">
    <source>
        <dbReference type="EMBL" id="PRQ77565.1"/>
    </source>
</evidence>
<evidence type="ECO:0000256" key="4">
    <source>
        <dbReference type="ARBA" id="ARBA00022741"/>
    </source>
</evidence>
<evidence type="ECO:0000313" key="14">
    <source>
        <dbReference type="Proteomes" id="UP000239560"/>
    </source>
</evidence>
<dbReference type="FunFam" id="3.40.50.300:FF:002070">
    <property type="entry name" value="Uridine kinase"/>
    <property type="match status" value="1"/>
</dbReference>
<evidence type="ECO:0000259" key="9">
    <source>
        <dbReference type="Pfam" id="PF00485"/>
    </source>
</evidence>
<evidence type="ECO:0000259" key="10">
    <source>
        <dbReference type="Pfam" id="PF14681"/>
    </source>
</evidence>
<dbReference type="STRING" id="5286.A0A0K3C6A2"/>
<proteinExistence type="inferred from homology"/>
<dbReference type="UniPathway" id="UPA00579">
    <property type="reaction ID" value="UER00640"/>
</dbReference>
<dbReference type="GO" id="GO:0044211">
    <property type="term" value="P:CTP salvage"/>
    <property type="evidence" value="ECO:0007669"/>
    <property type="project" value="UniProtKB-UniPathway"/>
</dbReference>
<dbReference type="Gene3D" id="3.40.50.300">
    <property type="entry name" value="P-loop containing nucleotide triphosphate hydrolases"/>
    <property type="match status" value="1"/>
</dbReference>
<dbReference type="GO" id="GO:0004849">
    <property type="term" value="F:uridine kinase activity"/>
    <property type="evidence" value="ECO:0007669"/>
    <property type="project" value="UniProtKB-EC"/>
</dbReference>
<dbReference type="GO" id="GO:0005524">
    <property type="term" value="F:ATP binding"/>
    <property type="evidence" value="ECO:0007669"/>
    <property type="project" value="UniProtKB-KW"/>
</dbReference>
<dbReference type="CDD" id="cd06223">
    <property type="entry name" value="PRTases_typeI"/>
    <property type="match status" value="1"/>
</dbReference>
<evidence type="ECO:0000313" key="13">
    <source>
        <dbReference type="Proteomes" id="UP000199069"/>
    </source>
</evidence>
<dbReference type="NCBIfam" id="NF004018">
    <property type="entry name" value="PRK05480.1"/>
    <property type="match status" value="1"/>
</dbReference>
<evidence type="ECO:0000256" key="7">
    <source>
        <dbReference type="RuleBase" id="RU003825"/>
    </source>
</evidence>
<evidence type="ECO:0000256" key="8">
    <source>
        <dbReference type="SAM" id="MobiDB-lite"/>
    </source>
</evidence>
<dbReference type="GO" id="GO:0044206">
    <property type="term" value="P:UMP salvage"/>
    <property type="evidence" value="ECO:0007669"/>
    <property type="project" value="UniProtKB-UniPathway"/>
</dbReference>
<comment type="catalytic activity">
    <reaction evidence="7">
        <text>uridine + ATP = UMP + ADP + H(+)</text>
        <dbReference type="Rhea" id="RHEA:16825"/>
        <dbReference type="ChEBI" id="CHEBI:15378"/>
        <dbReference type="ChEBI" id="CHEBI:16704"/>
        <dbReference type="ChEBI" id="CHEBI:30616"/>
        <dbReference type="ChEBI" id="CHEBI:57865"/>
        <dbReference type="ChEBI" id="CHEBI:456216"/>
        <dbReference type="EC" id="2.7.1.48"/>
    </reaction>
</comment>
<dbReference type="InterPro" id="IPR029057">
    <property type="entry name" value="PRTase-like"/>
</dbReference>
<dbReference type="PANTHER" id="PTHR10285">
    <property type="entry name" value="URIDINE KINASE"/>
    <property type="match status" value="1"/>
</dbReference>
<dbReference type="InterPro" id="IPR000836">
    <property type="entry name" value="PRTase_dom"/>
</dbReference>
<dbReference type="Gene3D" id="3.40.50.2020">
    <property type="match status" value="1"/>
</dbReference>
<feature type="domain" description="Phosphoribulokinase/uridine kinase" evidence="9">
    <location>
        <begin position="60"/>
        <end position="241"/>
    </location>
</feature>
<dbReference type="FunFam" id="3.40.50.2020:FF:000010">
    <property type="entry name" value="Uridine-cytidine kinase"/>
    <property type="match status" value="1"/>
</dbReference>
<dbReference type="EC" id="2.7.1.48" evidence="7"/>
<dbReference type="Pfam" id="PF00485">
    <property type="entry name" value="PRK"/>
    <property type="match status" value="1"/>
</dbReference>
<dbReference type="Pfam" id="PF14681">
    <property type="entry name" value="UPRTase"/>
    <property type="match status" value="1"/>
</dbReference>
<evidence type="ECO:0000256" key="5">
    <source>
        <dbReference type="ARBA" id="ARBA00022777"/>
    </source>
</evidence>
<evidence type="ECO:0000256" key="3">
    <source>
        <dbReference type="ARBA" id="ARBA00022679"/>
    </source>
</evidence>
<dbReference type="OMA" id="EPQLHCE"/>
<keyword evidence="13" id="KW-1185">Reference proteome</keyword>
<dbReference type="InterPro" id="IPR006083">
    <property type="entry name" value="PRK/URK"/>
</dbReference>
<sequence length="551" mass="60862">MQRSPNPPSASSSAHPPPSSHPHPTSSSTPSRSPPKNVVVTEKGRAPWYSKDGKPAPAYIIGIGGGSASGKTRVAMQVLKSLGVPWVLVISQDNFYKSLTPEESQNAFNNNHDFDSPDSFDYDKLVDCIREMKECRATHIPNYSFVKHARLDETTYLYGANVVIVEGIFVLYDKNLRDLLDLRVFVQCDSDLMLARRLRRDLVERGRDVNGVLDQYLRFVKPALDNFIQPTNRFADIIVPGHNNERSIDLIVSHVQRQLAERKRQFRGELYKETVSNGTGSIPSTPSVEKSEAESGLALIKEQCGVSEGTELPDTVHLLRQTPQMRGIHTLLRSTETDPEDFIFLANRLSTLVIEHALSLLPYREKPIETRTGIEHVGMELAIPDGHLCGVSILRSGASLEKGLRRVVRDVPVGSVLIQSDVKTGEPLLYQVSLPQCLTASLESAASSYVLLLDSQIGTGAAALMAVRILLDHGVKEENIIFCCILVSKVGGVWALKRAFPKVRIACSAADDGLEERVEKTHSGEKKIFTILPGLGSFGDRFFRSEHSDYA</sequence>
<name>A0A0K3C6A2_RHOTO</name>
<evidence type="ECO:0000313" key="11">
    <source>
        <dbReference type="EMBL" id="CTR04373.1"/>
    </source>
</evidence>
<dbReference type="Proteomes" id="UP000199069">
    <property type="component" value="Unassembled WGS sequence"/>
</dbReference>
<accession>A0A0K3C6A2</accession>
<keyword evidence="3 7" id="KW-0808">Transferase</keyword>
<keyword evidence="5 7" id="KW-0418">Kinase</keyword>
<dbReference type="PRINTS" id="PR00988">
    <property type="entry name" value="URIDINKINASE"/>
</dbReference>
<feature type="compositionally biased region" description="Low complexity" evidence="8">
    <location>
        <begin position="22"/>
        <end position="35"/>
    </location>
</feature>
<dbReference type="Proteomes" id="UP000239560">
    <property type="component" value="Unassembled WGS sequence"/>
</dbReference>
<dbReference type="OrthoDB" id="738517at2759"/>
<keyword evidence="4 7" id="KW-0547">Nucleotide-binding</keyword>
<dbReference type="SUPFAM" id="SSF52540">
    <property type="entry name" value="P-loop containing nucleoside triphosphate hydrolases"/>
    <property type="match status" value="1"/>
</dbReference>
<gene>
    <name evidence="11" type="primary">FGENESH: predicted gene_1.234</name>
    <name evidence="12" type="ORF">AAT19DRAFT_8633</name>
    <name evidence="11" type="ORF">BN2166_0002340</name>
</gene>
<dbReference type="InterPro" id="IPR027417">
    <property type="entry name" value="P-loop_NTPase"/>
</dbReference>
<dbReference type="AlphaFoldDB" id="A0A0K3C6A2"/>
<comment type="catalytic activity">
    <reaction evidence="7">
        <text>cytidine + ATP = CMP + ADP + H(+)</text>
        <dbReference type="Rhea" id="RHEA:24674"/>
        <dbReference type="ChEBI" id="CHEBI:15378"/>
        <dbReference type="ChEBI" id="CHEBI:17562"/>
        <dbReference type="ChEBI" id="CHEBI:30616"/>
        <dbReference type="ChEBI" id="CHEBI:60377"/>
        <dbReference type="ChEBI" id="CHEBI:456216"/>
        <dbReference type="EC" id="2.7.1.48"/>
    </reaction>
</comment>
<reference evidence="12 14" key="2">
    <citation type="journal article" date="2018" name="Elife">
        <title>Functional genomics of lipid metabolism in the oleaginous yeast Rhodosporidium toruloides.</title>
        <authorList>
            <person name="Coradetti S.T."/>
            <person name="Pinel D."/>
            <person name="Geiselman G."/>
            <person name="Ito M."/>
            <person name="Mondo S."/>
            <person name="Reilly M.C."/>
            <person name="Cheng Y.F."/>
            <person name="Bauer S."/>
            <person name="Grigoriev I."/>
            <person name="Gladden J.M."/>
            <person name="Simmons B.A."/>
            <person name="Brem R."/>
            <person name="Arkin A.P."/>
            <person name="Skerker J.M."/>
        </authorList>
    </citation>
    <scope>NUCLEOTIDE SEQUENCE [LARGE SCALE GENOMIC DNA]</scope>
    <source>
        <strain evidence="12 14">NBRC 0880</strain>
    </source>
</reference>
<evidence type="ECO:0000256" key="1">
    <source>
        <dbReference type="ARBA" id="ARBA00004690"/>
    </source>
</evidence>
<reference evidence="11 13" key="1">
    <citation type="submission" date="2015-07" db="EMBL/GenBank/DDBJ databases">
        <authorList>
            <person name="Cajimat M.N.B."/>
            <person name="Milazzo M.L."/>
            <person name="Fulhorst C.F."/>
        </authorList>
    </citation>
    <scope>NUCLEOTIDE SEQUENCE [LARGE SCALE GENOMIC DNA]</scope>
    <source>
        <strain evidence="11">Single colony</strain>
    </source>
</reference>
<dbReference type="NCBIfam" id="TIGR00235">
    <property type="entry name" value="udk"/>
    <property type="match status" value="1"/>
</dbReference>
<feature type="region of interest" description="Disordered" evidence="8">
    <location>
        <begin position="1"/>
        <end position="50"/>
    </location>
</feature>
<dbReference type="InterPro" id="IPR000764">
    <property type="entry name" value="Uridine_kinase-like"/>
</dbReference>
<dbReference type="EMBL" id="LCTV02000001">
    <property type="protein sequence ID" value="PRQ77565.1"/>
    <property type="molecule type" value="Genomic_DNA"/>
</dbReference>
<comment type="pathway">
    <text evidence="1 7">Pyrimidine metabolism; UMP biosynthesis via salvage pathway; UMP from uridine: step 1/1.</text>
</comment>